<evidence type="ECO:0000313" key="4">
    <source>
        <dbReference type="Proteomes" id="UP000814176"/>
    </source>
</evidence>
<dbReference type="CDD" id="cd15457">
    <property type="entry name" value="NADAR"/>
    <property type="match status" value="1"/>
</dbReference>
<dbReference type="EMBL" id="JADCUA010000033">
    <property type="protein sequence ID" value="KAH9830132.1"/>
    <property type="molecule type" value="Genomic_DNA"/>
</dbReference>
<dbReference type="Proteomes" id="UP000814176">
    <property type="component" value="Unassembled WGS sequence"/>
</dbReference>
<dbReference type="NCBIfam" id="TIGR02464">
    <property type="entry name" value="ribofla_fusion"/>
    <property type="match status" value="1"/>
</dbReference>
<organism evidence="3 4">
    <name type="scientific">Rhodofomes roseus</name>
    <dbReference type="NCBI Taxonomy" id="34475"/>
    <lineage>
        <taxon>Eukaryota</taxon>
        <taxon>Fungi</taxon>
        <taxon>Dikarya</taxon>
        <taxon>Basidiomycota</taxon>
        <taxon>Agaricomycotina</taxon>
        <taxon>Agaricomycetes</taxon>
        <taxon>Polyporales</taxon>
        <taxon>Rhodofomes</taxon>
    </lineage>
</organism>
<evidence type="ECO:0000259" key="2">
    <source>
        <dbReference type="Pfam" id="PF08719"/>
    </source>
</evidence>
<dbReference type="SUPFAM" id="SSF143990">
    <property type="entry name" value="YbiA-like"/>
    <property type="match status" value="1"/>
</dbReference>
<evidence type="ECO:0000256" key="1">
    <source>
        <dbReference type="SAM" id="MobiDB-lite"/>
    </source>
</evidence>
<sequence>MCRYHSTSYHTYHYVIVPYPAPAHHHRPYRHRSPDRPTMSASEHHHRQAERPPSPMDVEVPEAPVVPPRPSDFERWLPRRGRSRPSSPPHPPPVVPPQASASRVEEPSPILFYHRHEPYFEFTNFAPYPIHWHGHTYPTAEHLFQAHKFMTTRPDVAEHIRHLPGPRDALEEAGRLRRFQRPDWFDVNVGIMDQILEAKFFQHPRLRDMLLGTGNSMLIEDSPVDSFWGWGADSQGRNELGKALMQLRDRLRHAHGHL</sequence>
<dbReference type="Pfam" id="PF08719">
    <property type="entry name" value="NADAR"/>
    <property type="match status" value="1"/>
</dbReference>
<keyword evidence="4" id="KW-1185">Reference proteome</keyword>
<dbReference type="RefSeq" id="XP_047773484.1">
    <property type="nucleotide sequence ID" value="XM_047925178.1"/>
</dbReference>
<accession>A0ABQ8K0K4</accession>
<gene>
    <name evidence="3" type="ORF">C8Q71DRAFT_787502</name>
</gene>
<dbReference type="GeneID" id="72005910"/>
<dbReference type="InterPro" id="IPR012816">
    <property type="entry name" value="NADAR"/>
</dbReference>
<name>A0ABQ8K0K4_9APHY</name>
<proteinExistence type="predicted"/>
<reference evidence="3 4" key="1">
    <citation type="journal article" date="2021" name="Environ. Microbiol.">
        <title>Gene family expansions and transcriptome signatures uncover fungal adaptations to wood decay.</title>
        <authorList>
            <person name="Hage H."/>
            <person name="Miyauchi S."/>
            <person name="Viragh M."/>
            <person name="Drula E."/>
            <person name="Min B."/>
            <person name="Chaduli D."/>
            <person name="Navarro D."/>
            <person name="Favel A."/>
            <person name="Norest M."/>
            <person name="Lesage-Meessen L."/>
            <person name="Balint B."/>
            <person name="Merenyi Z."/>
            <person name="de Eugenio L."/>
            <person name="Morin E."/>
            <person name="Martinez A.T."/>
            <person name="Baldrian P."/>
            <person name="Stursova M."/>
            <person name="Martinez M.J."/>
            <person name="Novotny C."/>
            <person name="Magnuson J.K."/>
            <person name="Spatafora J.W."/>
            <person name="Maurice S."/>
            <person name="Pangilinan J."/>
            <person name="Andreopoulos W."/>
            <person name="LaButti K."/>
            <person name="Hundley H."/>
            <person name="Na H."/>
            <person name="Kuo A."/>
            <person name="Barry K."/>
            <person name="Lipzen A."/>
            <person name="Henrissat B."/>
            <person name="Riley R."/>
            <person name="Ahrendt S."/>
            <person name="Nagy L.G."/>
            <person name="Grigoriev I.V."/>
            <person name="Martin F."/>
            <person name="Rosso M.N."/>
        </authorList>
    </citation>
    <scope>NUCLEOTIDE SEQUENCE [LARGE SCALE GENOMIC DNA]</scope>
    <source>
        <strain evidence="3 4">CIRM-BRFM 1785</strain>
    </source>
</reference>
<feature type="compositionally biased region" description="Pro residues" evidence="1">
    <location>
        <begin position="86"/>
        <end position="96"/>
    </location>
</feature>
<feature type="region of interest" description="Disordered" evidence="1">
    <location>
        <begin position="25"/>
        <end position="102"/>
    </location>
</feature>
<dbReference type="InterPro" id="IPR037238">
    <property type="entry name" value="YbiA-like_sf"/>
</dbReference>
<dbReference type="Gene3D" id="1.10.357.40">
    <property type="entry name" value="YbiA-like"/>
    <property type="match status" value="1"/>
</dbReference>
<protein>
    <recommendedName>
        <fullName evidence="2">NADAR domain-containing protein</fullName>
    </recommendedName>
</protein>
<comment type="caution">
    <text evidence="3">The sequence shown here is derived from an EMBL/GenBank/DDBJ whole genome shotgun (WGS) entry which is preliminary data.</text>
</comment>
<evidence type="ECO:0000313" key="3">
    <source>
        <dbReference type="EMBL" id="KAH9830132.1"/>
    </source>
</evidence>
<feature type="domain" description="NADAR" evidence="2">
    <location>
        <begin position="112"/>
        <end position="252"/>
    </location>
</feature>